<evidence type="ECO:0000256" key="3">
    <source>
        <dbReference type="ARBA" id="ARBA00022679"/>
    </source>
</evidence>
<dbReference type="Gene3D" id="3.40.50.150">
    <property type="entry name" value="Vaccinia Virus protein VP39"/>
    <property type="match status" value="1"/>
</dbReference>
<keyword evidence="3 7" id="KW-0808">Transferase</keyword>
<organism evidence="9 10">
    <name type="scientific">Stenotrophomonas maltophilia</name>
    <name type="common">Pseudomonas maltophilia</name>
    <name type="synonym">Xanthomonas maltophilia</name>
    <dbReference type="NCBI Taxonomy" id="40324"/>
    <lineage>
        <taxon>Bacteria</taxon>
        <taxon>Pseudomonadati</taxon>
        <taxon>Pseudomonadota</taxon>
        <taxon>Gammaproteobacteria</taxon>
        <taxon>Lysobacterales</taxon>
        <taxon>Lysobacteraceae</taxon>
        <taxon>Stenotrophomonas</taxon>
        <taxon>Stenotrophomonas maltophilia group</taxon>
    </lineage>
</organism>
<dbReference type="Gene3D" id="3.90.120.10">
    <property type="entry name" value="DNA Methylase, subunit A, domain 2"/>
    <property type="match status" value="1"/>
</dbReference>
<reference evidence="9 10" key="1">
    <citation type="submission" date="2017-06" db="EMBL/GenBank/DDBJ databases">
        <authorList>
            <person name="Kim H.J."/>
            <person name="Triplett B.A."/>
        </authorList>
    </citation>
    <scope>NUCLEOTIDE SEQUENCE [LARGE SCALE GENOMIC DNA]</scope>
    <source>
        <strain evidence="9 10">594</strain>
    </source>
</reference>
<dbReference type="Proteomes" id="UP000197090">
    <property type="component" value="Unassembled WGS sequence"/>
</dbReference>
<keyword evidence="2 7" id="KW-0489">Methyltransferase</keyword>
<name>A0A246IE82_STEMA</name>
<dbReference type="Pfam" id="PF00145">
    <property type="entry name" value="DNA_methylase"/>
    <property type="match status" value="1"/>
</dbReference>
<proteinExistence type="inferred from homology"/>
<dbReference type="GO" id="GO:0032259">
    <property type="term" value="P:methylation"/>
    <property type="evidence" value="ECO:0007669"/>
    <property type="project" value="UniProtKB-KW"/>
</dbReference>
<evidence type="ECO:0000313" key="9">
    <source>
        <dbReference type="EMBL" id="OWQ78388.1"/>
    </source>
</evidence>
<feature type="active site" evidence="7">
    <location>
        <position position="100"/>
    </location>
</feature>
<keyword evidence="4 7" id="KW-0949">S-adenosyl-L-methionine</keyword>
<comment type="similarity">
    <text evidence="7 8">Belongs to the class I-like SAM-binding methyltransferase superfamily. C5-methyltransferase family.</text>
</comment>
<evidence type="ECO:0000256" key="5">
    <source>
        <dbReference type="ARBA" id="ARBA00022747"/>
    </source>
</evidence>
<dbReference type="GO" id="GO:0009307">
    <property type="term" value="P:DNA restriction-modification system"/>
    <property type="evidence" value="ECO:0007669"/>
    <property type="project" value="UniProtKB-KW"/>
</dbReference>
<dbReference type="PRINTS" id="PR00105">
    <property type="entry name" value="C5METTRFRASE"/>
</dbReference>
<comment type="caution">
    <text evidence="9">The sequence shown here is derived from an EMBL/GenBank/DDBJ whole genome shotgun (WGS) entry which is preliminary data.</text>
</comment>
<dbReference type="GO" id="GO:0003677">
    <property type="term" value="F:DNA binding"/>
    <property type="evidence" value="ECO:0007669"/>
    <property type="project" value="TreeGrafter"/>
</dbReference>
<evidence type="ECO:0000313" key="10">
    <source>
        <dbReference type="Proteomes" id="UP000197090"/>
    </source>
</evidence>
<dbReference type="PROSITE" id="PS51679">
    <property type="entry name" value="SAM_MT_C5"/>
    <property type="match status" value="1"/>
</dbReference>
<dbReference type="PANTHER" id="PTHR10629">
    <property type="entry name" value="CYTOSINE-SPECIFIC METHYLTRANSFERASE"/>
    <property type="match status" value="1"/>
</dbReference>
<dbReference type="InterPro" id="IPR001525">
    <property type="entry name" value="C5_MeTfrase"/>
</dbReference>
<dbReference type="GO" id="GO:0003886">
    <property type="term" value="F:DNA (cytosine-5-)-methyltransferase activity"/>
    <property type="evidence" value="ECO:0007669"/>
    <property type="project" value="UniProtKB-EC"/>
</dbReference>
<sequence>MVDVGRPTANGGPTCAKKTQIVSLFSGAGGMDLGFHQAGFELAVAIDGFSAAIDSYSYNFKSALAHVGDLNEIGPDGVLDLVRKRVPKGGSIGVIGGPPCQGFSRANISAETDDPRNSLPKLYLEIVKALQREYVVEFLVVENVLGIRDKKHAATYAELVSGIDESGFNVNEWVLSATDFGVAQRRSRVILVGMNKHRGYAVPRVQPSQGALTVRDVIGHLAEPVLFSKGVDCSDFPEHVNHWTMRPKSHRFSQVVRPSSKRRSFKCLDWHKPSPTIAFGNREIHVHPDGHRRISIYEAMLLQGFPKHFVLKGNLSQQVTQVSNAVPPPLAKGVAEAICRAMENT</sequence>
<dbReference type="SUPFAM" id="SSF53335">
    <property type="entry name" value="S-adenosyl-L-methionine-dependent methyltransferases"/>
    <property type="match status" value="1"/>
</dbReference>
<dbReference type="PANTHER" id="PTHR10629:SF52">
    <property type="entry name" value="DNA (CYTOSINE-5)-METHYLTRANSFERASE 1"/>
    <property type="match status" value="1"/>
</dbReference>
<evidence type="ECO:0000256" key="6">
    <source>
        <dbReference type="ARBA" id="ARBA00047422"/>
    </source>
</evidence>
<dbReference type="EC" id="2.1.1.37" evidence="1"/>
<dbReference type="GO" id="GO:0044027">
    <property type="term" value="P:negative regulation of gene expression via chromosomal CpG island methylation"/>
    <property type="evidence" value="ECO:0007669"/>
    <property type="project" value="TreeGrafter"/>
</dbReference>
<keyword evidence="5" id="KW-0680">Restriction system</keyword>
<evidence type="ECO:0000256" key="1">
    <source>
        <dbReference type="ARBA" id="ARBA00011975"/>
    </source>
</evidence>
<dbReference type="EMBL" id="NIVX01000015">
    <property type="protein sequence ID" value="OWQ78388.1"/>
    <property type="molecule type" value="Genomic_DNA"/>
</dbReference>
<gene>
    <name evidence="9" type="ORF">CEE63_01985</name>
</gene>
<dbReference type="InterPro" id="IPR029063">
    <property type="entry name" value="SAM-dependent_MTases_sf"/>
</dbReference>
<dbReference type="NCBIfam" id="TIGR00675">
    <property type="entry name" value="dcm"/>
    <property type="match status" value="1"/>
</dbReference>
<evidence type="ECO:0000256" key="2">
    <source>
        <dbReference type="ARBA" id="ARBA00022603"/>
    </source>
</evidence>
<protein>
    <recommendedName>
        <fullName evidence="1">DNA (cytosine-5-)-methyltransferase</fullName>
        <ecNumber evidence="1">2.1.1.37</ecNumber>
    </recommendedName>
</protein>
<evidence type="ECO:0000256" key="8">
    <source>
        <dbReference type="RuleBase" id="RU000416"/>
    </source>
</evidence>
<evidence type="ECO:0000256" key="4">
    <source>
        <dbReference type="ARBA" id="ARBA00022691"/>
    </source>
</evidence>
<evidence type="ECO:0000256" key="7">
    <source>
        <dbReference type="PROSITE-ProRule" id="PRU01016"/>
    </source>
</evidence>
<accession>A0A246IE82</accession>
<comment type="catalytic activity">
    <reaction evidence="6">
        <text>a 2'-deoxycytidine in DNA + S-adenosyl-L-methionine = a 5-methyl-2'-deoxycytidine in DNA + S-adenosyl-L-homocysteine + H(+)</text>
        <dbReference type="Rhea" id="RHEA:13681"/>
        <dbReference type="Rhea" id="RHEA-COMP:11369"/>
        <dbReference type="Rhea" id="RHEA-COMP:11370"/>
        <dbReference type="ChEBI" id="CHEBI:15378"/>
        <dbReference type="ChEBI" id="CHEBI:57856"/>
        <dbReference type="ChEBI" id="CHEBI:59789"/>
        <dbReference type="ChEBI" id="CHEBI:85452"/>
        <dbReference type="ChEBI" id="CHEBI:85454"/>
        <dbReference type="EC" id="2.1.1.37"/>
    </reaction>
</comment>
<dbReference type="InterPro" id="IPR050390">
    <property type="entry name" value="C5-Methyltransferase"/>
</dbReference>
<dbReference type="AlphaFoldDB" id="A0A246IE82"/>